<name>A0A9W4XM34_9PLEO</name>
<reference evidence="1" key="1">
    <citation type="submission" date="2023-01" db="EMBL/GenBank/DDBJ databases">
        <authorList>
            <person name="Van Ghelder C."/>
            <person name="Rancurel C."/>
        </authorList>
    </citation>
    <scope>NUCLEOTIDE SEQUENCE</scope>
    <source>
        <strain evidence="1">CNCM I-4278</strain>
    </source>
</reference>
<keyword evidence="2" id="KW-1185">Reference proteome</keyword>
<evidence type="ECO:0000313" key="2">
    <source>
        <dbReference type="Proteomes" id="UP001152607"/>
    </source>
</evidence>
<proteinExistence type="predicted"/>
<dbReference type="AlphaFoldDB" id="A0A9W4XM34"/>
<protein>
    <submittedName>
        <fullName evidence="1">Uncharacterized protein</fullName>
    </submittedName>
</protein>
<comment type="caution">
    <text evidence="1">The sequence shown here is derived from an EMBL/GenBank/DDBJ whole genome shotgun (WGS) entry which is preliminary data.</text>
</comment>
<sequence>MLSPQLRILPSPVSARRLDPRAYSHACNRIPSSSPNVRETLGARIILKSRGRNHVCLWLETCRMRSFALLWARNQAFQRSIEWHGMYALLACTGDIYIDHPIPCPEALSLRFCKIEARAVDSWERGRNADDWTWEVLCSWRVPDSSCILRIVLLEASAWSLAFLRRCFHAVIAVANVVYLEDYARMTQVAAANVGNCTRSCLRIRRQILAIVLGPDSLVQVAKRTS</sequence>
<gene>
    <name evidence="1" type="ORF">PDIGIT_LOCUS3114</name>
</gene>
<accession>A0A9W4XM34</accession>
<dbReference type="Proteomes" id="UP001152607">
    <property type="component" value="Unassembled WGS sequence"/>
</dbReference>
<evidence type="ECO:0000313" key="1">
    <source>
        <dbReference type="EMBL" id="CAI6308373.1"/>
    </source>
</evidence>
<dbReference type="EMBL" id="CAOQHR010000002">
    <property type="protein sequence ID" value="CAI6308373.1"/>
    <property type="molecule type" value="Genomic_DNA"/>
</dbReference>
<organism evidence="1 2">
    <name type="scientific">Periconia digitata</name>
    <dbReference type="NCBI Taxonomy" id="1303443"/>
    <lineage>
        <taxon>Eukaryota</taxon>
        <taxon>Fungi</taxon>
        <taxon>Dikarya</taxon>
        <taxon>Ascomycota</taxon>
        <taxon>Pezizomycotina</taxon>
        <taxon>Dothideomycetes</taxon>
        <taxon>Pleosporomycetidae</taxon>
        <taxon>Pleosporales</taxon>
        <taxon>Massarineae</taxon>
        <taxon>Periconiaceae</taxon>
        <taxon>Periconia</taxon>
    </lineage>
</organism>